<dbReference type="AlphaFoldDB" id="A0A1L8SVD9"/>
<evidence type="ECO:0000313" key="3">
    <source>
        <dbReference type="Proteomes" id="UP000183700"/>
    </source>
</evidence>
<evidence type="ECO:0000313" key="2">
    <source>
        <dbReference type="EMBL" id="OJG35913.1"/>
    </source>
</evidence>
<dbReference type="EMBL" id="JXKM01000004">
    <property type="protein sequence ID" value="OJG35913.1"/>
    <property type="molecule type" value="Genomic_DNA"/>
</dbReference>
<comment type="caution">
    <text evidence="2">The sequence shown here is derived from an EMBL/GenBank/DDBJ whole genome shotgun (WGS) entry which is preliminary data.</text>
</comment>
<protein>
    <submittedName>
        <fullName evidence="2">Uncharacterized protein</fullName>
    </submittedName>
</protein>
<keyword evidence="1" id="KW-0175">Coiled coil</keyword>
<gene>
    <name evidence="2" type="ORF">RV00_GL002057</name>
</gene>
<organism evidence="2 3">
    <name type="scientific">Enterococcus devriesei</name>
    <dbReference type="NCBI Taxonomy" id="319970"/>
    <lineage>
        <taxon>Bacteria</taxon>
        <taxon>Bacillati</taxon>
        <taxon>Bacillota</taxon>
        <taxon>Bacilli</taxon>
        <taxon>Lactobacillales</taxon>
        <taxon>Enterococcaceae</taxon>
        <taxon>Enterococcus</taxon>
    </lineage>
</organism>
<reference evidence="2 3" key="1">
    <citation type="submission" date="2014-12" db="EMBL/GenBank/DDBJ databases">
        <title>Draft genome sequences of 29 type strains of Enterococci.</title>
        <authorList>
            <person name="Zhong Z."/>
            <person name="Sun Z."/>
            <person name="Liu W."/>
            <person name="Zhang W."/>
            <person name="Zhang H."/>
        </authorList>
    </citation>
    <scope>NUCLEOTIDE SEQUENCE [LARGE SCALE GENOMIC DNA]</scope>
    <source>
        <strain evidence="2 3">DSM 22802</strain>
    </source>
</reference>
<proteinExistence type="predicted"/>
<dbReference type="Proteomes" id="UP000183700">
    <property type="component" value="Unassembled WGS sequence"/>
</dbReference>
<sequence>MTAMNELQYENNLELLGQLRDRLQRLEDNDYMTAYYKGYSTSGATLEEIKEEIQLLQEQIRELEEQLDDFEW</sequence>
<name>A0A1L8SVD9_9ENTE</name>
<feature type="coiled-coil region" evidence="1">
    <location>
        <begin position="9"/>
        <end position="69"/>
    </location>
</feature>
<dbReference type="STRING" id="319970.RV00_GL002057"/>
<accession>A0A1L8SVD9</accession>
<keyword evidence="3" id="KW-1185">Reference proteome</keyword>
<evidence type="ECO:0000256" key="1">
    <source>
        <dbReference type="SAM" id="Coils"/>
    </source>
</evidence>